<dbReference type="EMBL" id="JAIMJA010000005">
    <property type="protein sequence ID" value="MCE2594524.1"/>
    <property type="molecule type" value="Genomic_DNA"/>
</dbReference>
<evidence type="ECO:0000256" key="7">
    <source>
        <dbReference type="ARBA" id="ARBA00022741"/>
    </source>
</evidence>
<organism evidence="15 16">
    <name type="scientific">Motilimonas cestriensis</name>
    <dbReference type="NCBI Taxonomy" id="2742685"/>
    <lineage>
        <taxon>Bacteria</taxon>
        <taxon>Pseudomonadati</taxon>
        <taxon>Pseudomonadota</taxon>
        <taxon>Gammaproteobacteria</taxon>
        <taxon>Alteromonadales</taxon>
        <taxon>Alteromonadales genera incertae sedis</taxon>
        <taxon>Motilimonas</taxon>
    </lineage>
</organism>
<dbReference type="SUPFAM" id="SSF47384">
    <property type="entry name" value="Homodimeric domain of signal transducing histidine kinase"/>
    <property type="match status" value="1"/>
</dbReference>
<proteinExistence type="predicted"/>
<dbReference type="InterPro" id="IPR036097">
    <property type="entry name" value="HisK_dim/P_sf"/>
</dbReference>
<dbReference type="InterPro" id="IPR004358">
    <property type="entry name" value="Sig_transdc_His_kin-like_C"/>
</dbReference>
<keyword evidence="6 13" id="KW-0812">Transmembrane</keyword>
<dbReference type="PRINTS" id="PR00344">
    <property type="entry name" value="BCTRLSENSOR"/>
</dbReference>
<comment type="caution">
    <text evidence="15">The sequence shown here is derived from an EMBL/GenBank/DDBJ whole genome shotgun (WGS) entry which is preliminary data.</text>
</comment>
<evidence type="ECO:0000256" key="9">
    <source>
        <dbReference type="ARBA" id="ARBA00022840"/>
    </source>
</evidence>
<dbReference type="Pfam" id="PF02518">
    <property type="entry name" value="HATPase_c"/>
    <property type="match status" value="1"/>
</dbReference>
<dbReference type="Pfam" id="PF08521">
    <property type="entry name" value="2CSK_N"/>
    <property type="match status" value="1"/>
</dbReference>
<dbReference type="PROSITE" id="PS50109">
    <property type="entry name" value="HIS_KIN"/>
    <property type="match status" value="1"/>
</dbReference>
<dbReference type="SMART" id="SM00387">
    <property type="entry name" value="HATPase_c"/>
    <property type="match status" value="1"/>
</dbReference>
<keyword evidence="12 13" id="KW-0472">Membrane</keyword>
<feature type="domain" description="Histidine kinase" evidence="14">
    <location>
        <begin position="253"/>
        <end position="469"/>
    </location>
</feature>
<evidence type="ECO:0000256" key="2">
    <source>
        <dbReference type="ARBA" id="ARBA00004141"/>
    </source>
</evidence>
<feature type="transmembrane region" description="Helical" evidence="13">
    <location>
        <begin position="6"/>
        <end position="28"/>
    </location>
</feature>
<keyword evidence="4" id="KW-0597">Phosphoprotein</keyword>
<reference evidence="15 16" key="1">
    <citation type="journal article" date="2022" name="Environ. Microbiol. Rep.">
        <title>Eco-phylogenetic analyses reveal divergent evolution of vitamin B12 metabolism in the marine bacterial family 'Psychromonadaceae'.</title>
        <authorList>
            <person name="Jin X."/>
            <person name="Yang Y."/>
            <person name="Cao H."/>
            <person name="Gao B."/>
            <person name="Zhao Z."/>
        </authorList>
    </citation>
    <scope>NUCLEOTIDE SEQUENCE [LARGE SCALE GENOMIC DNA]</scope>
    <source>
        <strain evidence="15 16">MKS20</strain>
    </source>
</reference>
<evidence type="ECO:0000256" key="8">
    <source>
        <dbReference type="ARBA" id="ARBA00022777"/>
    </source>
</evidence>
<dbReference type="InterPro" id="IPR036890">
    <property type="entry name" value="HATPase_C_sf"/>
</dbReference>
<evidence type="ECO:0000256" key="11">
    <source>
        <dbReference type="ARBA" id="ARBA00023012"/>
    </source>
</evidence>
<evidence type="ECO:0000259" key="14">
    <source>
        <dbReference type="PROSITE" id="PS50109"/>
    </source>
</evidence>
<dbReference type="CDD" id="cd00075">
    <property type="entry name" value="HATPase"/>
    <property type="match status" value="1"/>
</dbReference>
<evidence type="ECO:0000256" key="3">
    <source>
        <dbReference type="ARBA" id="ARBA00012438"/>
    </source>
</evidence>
<sequence>MKSIRFWLIVMLTSAILTSMLGAIFISYNKVSHETEELYDAELAQLSRVLESLLSIQLDYTQDANLASLAEKDRVINTPDVHASGEFDLYGHKYEKKLSFQIWTSQGVFLLGSGHGLDMTEFVRKPGYQIEQDTAGEQWRSFTRYSEPLKVWIKTAQQMEIREELTHEIASLNVQSLLLMLLVMIVLMVIIIQMGFRSLLRVSEEIESRNPSHLAPLDEREVPSEIMPVVHALNQLLGEIDHSIERQQRFTSNAAHELRTPLAAIKVHAQNLYPQDERTQTIQQKIVQGVDKLTHLFNQLITLSKMETELQEEGGRESSKKLLLHGLVDQQLFPLSEQIKVKNLQVDNAVATDLVCTCPENSMSILLRNLIDNAVRYSDENGMIRVTATDSADGMSISVMDTGPGLDEQQKQRVFERFYRAAHQQVTGCGLGLSIVKEIVERQQYRILLHDSPLAEHGLWVELFIPKEINMK</sequence>
<keyword evidence="10 13" id="KW-1133">Transmembrane helix</keyword>
<evidence type="ECO:0000256" key="13">
    <source>
        <dbReference type="SAM" id="Phobius"/>
    </source>
</evidence>
<comment type="catalytic activity">
    <reaction evidence="1">
        <text>ATP + protein L-histidine = ADP + protein N-phospho-L-histidine.</text>
        <dbReference type="EC" id="2.7.13.3"/>
    </reaction>
</comment>
<evidence type="ECO:0000256" key="5">
    <source>
        <dbReference type="ARBA" id="ARBA00022679"/>
    </source>
</evidence>
<dbReference type="PANTHER" id="PTHR45436:SF14">
    <property type="entry name" value="SENSOR PROTEIN QSEC"/>
    <property type="match status" value="1"/>
</dbReference>
<evidence type="ECO:0000313" key="16">
    <source>
        <dbReference type="Proteomes" id="UP001201273"/>
    </source>
</evidence>
<dbReference type="RefSeq" id="WP_233052061.1">
    <property type="nucleotide sequence ID" value="NZ_JAIMJA010000005.1"/>
</dbReference>
<keyword evidence="9" id="KW-0067">ATP-binding</keyword>
<dbReference type="Proteomes" id="UP001201273">
    <property type="component" value="Unassembled WGS sequence"/>
</dbReference>
<keyword evidence="16" id="KW-1185">Reference proteome</keyword>
<dbReference type="InterPro" id="IPR003661">
    <property type="entry name" value="HisK_dim/P_dom"/>
</dbReference>
<keyword evidence="8 15" id="KW-0418">Kinase</keyword>
<dbReference type="InterPro" id="IPR005467">
    <property type="entry name" value="His_kinase_dom"/>
</dbReference>
<evidence type="ECO:0000256" key="10">
    <source>
        <dbReference type="ARBA" id="ARBA00022989"/>
    </source>
</evidence>
<feature type="transmembrane region" description="Helical" evidence="13">
    <location>
        <begin position="177"/>
        <end position="196"/>
    </location>
</feature>
<dbReference type="SMART" id="SM00388">
    <property type="entry name" value="HisKA"/>
    <property type="match status" value="1"/>
</dbReference>
<protein>
    <recommendedName>
        <fullName evidence="3">histidine kinase</fullName>
        <ecNumber evidence="3">2.7.13.3</ecNumber>
    </recommendedName>
</protein>
<dbReference type="PANTHER" id="PTHR45436">
    <property type="entry name" value="SENSOR HISTIDINE KINASE YKOH"/>
    <property type="match status" value="1"/>
</dbReference>
<dbReference type="CDD" id="cd00082">
    <property type="entry name" value="HisKA"/>
    <property type="match status" value="1"/>
</dbReference>
<accession>A0ABS8W6B3</accession>
<keyword evidence="5" id="KW-0808">Transferase</keyword>
<dbReference type="GO" id="GO:0016301">
    <property type="term" value="F:kinase activity"/>
    <property type="evidence" value="ECO:0007669"/>
    <property type="project" value="UniProtKB-KW"/>
</dbReference>
<evidence type="ECO:0000256" key="6">
    <source>
        <dbReference type="ARBA" id="ARBA00022692"/>
    </source>
</evidence>
<dbReference type="InterPro" id="IPR050428">
    <property type="entry name" value="TCS_sensor_his_kinase"/>
</dbReference>
<keyword evidence="11" id="KW-0902">Two-component regulatory system</keyword>
<dbReference type="Pfam" id="PF00512">
    <property type="entry name" value="HisKA"/>
    <property type="match status" value="1"/>
</dbReference>
<dbReference type="SUPFAM" id="SSF55874">
    <property type="entry name" value="ATPase domain of HSP90 chaperone/DNA topoisomerase II/histidine kinase"/>
    <property type="match status" value="1"/>
</dbReference>
<evidence type="ECO:0000256" key="4">
    <source>
        <dbReference type="ARBA" id="ARBA00022553"/>
    </source>
</evidence>
<dbReference type="Gene3D" id="3.30.565.10">
    <property type="entry name" value="Histidine kinase-like ATPase, C-terminal domain"/>
    <property type="match status" value="1"/>
</dbReference>
<name>A0ABS8W6B3_9GAMM</name>
<dbReference type="EC" id="2.7.13.3" evidence="3"/>
<keyword evidence="7" id="KW-0547">Nucleotide-binding</keyword>
<dbReference type="InterPro" id="IPR013727">
    <property type="entry name" value="2CSK_N"/>
</dbReference>
<gene>
    <name evidence="15" type="ORF">K6Y31_06825</name>
</gene>
<dbReference type="InterPro" id="IPR003594">
    <property type="entry name" value="HATPase_dom"/>
</dbReference>
<comment type="subcellular location">
    <subcellularLocation>
        <location evidence="2">Membrane</location>
        <topology evidence="2">Multi-pass membrane protein</topology>
    </subcellularLocation>
</comment>
<evidence type="ECO:0000256" key="12">
    <source>
        <dbReference type="ARBA" id="ARBA00023136"/>
    </source>
</evidence>
<evidence type="ECO:0000313" key="15">
    <source>
        <dbReference type="EMBL" id="MCE2594524.1"/>
    </source>
</evidence>
<dbReference type="Gene3D" id="1.10.287.130">
    <property type="match status" value="1"/>
</dbReference>
<evidence type="ECO:0000256" key="1">
    <source>
        <dbReference type="ARBA" id="ARBA00000085"/>
    </source>
</evidence>